<evidence type="ECO:0000313" key="4">
    <source>
        <dbReference type="Proteomes" id="UP001187192"/>
    </source>
</evidence>
<evidence type="ECO:0000256" key="2">
    <source>
        <dbReference type="SAM" id="MobiDB-lite"/>
    </source>
</evidence>
<gene>
    <name evidence="3" type="ORF">TIFTF001_028941</name>
</gene>
<keyword evidence="4" id="KW-1185">Reference proteome</keyword>
<comment type="caution">
    <text evidence="3">The sequence shown here is derived from an EMBL/GenBank/DDBJ whole genome shotgun (WGS) entry which is preliminary data.</text>
</comment>
<dbReference type="PANTHER" id="PTHR34562">
    <property type="entry name" value="WPP DOMAIN-INTERACTING PROTEIN 2"/>
    <property type="match status" value="1"/>
</dbReference>
<reference evidence="3" key="1">
    <citation type="submission" date="2023-07" db="EMBL/GenBank/DDBJ databases">
        <title>draft genome sequence of fig (Ficus carica).</title>
        <authorList>
            <person name="Takahashi T."/>
            <person name="Nishimura K."/>
        </authorList>
    </citation>
    <scope>NUCLEOTIDE SEQUENCE</scope>
</reference>
<keyword evidence="1" id="KW-0175">Coiled coil</keyword>
<feature type="compositionally biased region" description="Polar residues" evidence="2">
    <location>
        <begin position="252"/>
        <end position="271"/>
    </location>
</feature>
<dbReference type="Proteomes" id="UP001187192">
    <property type="component" value="Unassembled WGS sequence"/>
</dbReference>
<evidence type="ECO:0000313" key="3">
    <source>
        <dbReference type="EMBL" id="GMN59853.1"/>
    </source>
</evidence>
<accession>A0AA88IXA7</accession>
<feature type="compositionally biased region" description="Polar residues" evidence="2">
    <location>
        <begin position="1"/>
        <end position="16"/>
    </location>
</feature>
<evidence type="ECO:0000256" key="1">
    <source>
        <dbReference type="SAM" id="Coils"/>
    </source>
</evidence>
<feature type="region of interest" description="Disordered" evidence="2">
    <location>
        <begin position="112"/>
        <end position="335"/>
    </location>
</feature>
<dbReference type="InterPro" id="IPR044696">
    <property type="entry name" value="WIP1/2/3"/>
</dbReference>
<sequence>MDLENECSSLKSTQDDQLGPGKVSSPESDHENGTIRDNGTCAKEVENLDDNWPKDADSPPQPANSNPSESKSPGGVSPVTTKGFGLKKWRRIRRDFVKDSVPTVGDTSKVLKRVLPGNANPNKTQHSGLDTNVGAVDGFTIRGSGSDSRNAVGSVFAAGTDSENSEDRSSKSSTAASIPKARYDLPAVIGNTREKNRAKGATGKSFGNSSSQRVLLGKGGKMESSKKARGERVQIEKENSYSSIESDSRSSNAFFMQGSNVSSNGKQTGRRSASYDEENSDEAHESEQQFSEEVQTGYSKENVGDVEDSQGDSAAEVSWGIKEENGENNGFPTNRDPLVDSILSLQSVREALEKEVQKLGQIGKEPVVSLVKLMEGHDVSAAFTDIGTQEPSQSNQLGSEKTVQTTVSSLHAELSSLREDVKVLVTELDEARALLVAKESKVAELEATVDSRNSPKQGLGNAIELEGKKYREIEKEIESLFKQRIEAEIEYLAITRATHSLKAFAEKQATVLKEQEAVAEEQAQVVNKLGDVEKKALNLKKEAEELEKYSGGILGMEEVLDTQRGFSPPNPGEVVPT</sequence>
<protein>
    <submittedName>
        <fullName evidence="3">Uncharacterized protein</fullName>
    </submittedName>
</protein>
<feature type="coiled-coil region" evidence="1">
    <location>
        <begin position="414"/>
        <end position="549"/>
    </location>
</feature>
<proteinExistence type="predicted"/>
<feature type="compositionally biased region" description="Basic and acidic residues" evidence="2">
    <location>
        <begin position="43"/>
        <end position="57"/>
    </location>
</feature>
<name>A0AA88IXA7_FICCA</name>
<dbReference type="Gene3D" id="1.10.287.1490">
    <property type="match status" value="1"/>
</dbReference>
<feature type="compositionally biased region" description="Polar residues" evidence="2">
    <location>
        <begin position="288"/>
        <end position="299"/>
    </location>
</feature>
<feature type="compositionally biased region" description="Polar residues" evidence="2">
    <location>
        <begin position="119"/>
        <end position="130"/>
    </location>
</feature>
<organism evidence="3 4">
    <name type="scientific">Ficus carica</name>
    <name type="common">Common fig</name>
    <dbReference type="NCBI Taxonomy" id="3494"/>
    <lineage>
        <taxon>Eukaryota</taxon>
        <taxon>Viridiplantae</taxon>
        <taxon>Streptophyta</taxon>
        <taxon>Embryophyta</taxon>
        <taxon>Tracheophyta</taxon>
        <taxon>Spermatophyta</taxon>
        <taxon>Magnoliopsida</taxon>
        <taxon>eudicotyledons</taxon>
        <taxon>Gunneridae</taxon>
        <taxon>Pentapetalae</taxon>
        <taxon>rosids</taxon>
        <taxon>fabids</taxon>
        <taxon>Rosales</taxon>
        <taxon>Moraceae</taxon>
        <taxon>Ficeae</taxon>
        <taxon>Ficus</taxon>
    </lineage>
</organism>
<dbReference type="AlphaFoldDB" id="A0AA88IXA7"/>
<feature type="compositionally biased region" description="Basic and acidic residues" evidence="2">
    <location>
        <begin position="220"/>
        <end position="239"/>
    </location>
</feature>
<feature type="region of interest" description="Disordered" evidence="2">
    <location>
        <begin position="1"/>
        <end position="84"/>
    </location>
</feature>
<feature type="compositionally biased region" description="Low complexity" evidence="2">
    <location>
        <begin position="240"/>
        <end position="251"/>
    </location>
</feature>
<dbReference type="EMBL" id="BTGU01000092">
    <property type="protein sequence ID" value="GMN59853.1"/>
    <property type="molecule type" value="Genomic_DNA"/>
</dbReference>
<dbReference type="PANTHER" id="PTHR34562:SF8">
    <property type="entry name" value="WPP DOMAIN-INTERACTING PROTEIN 1"/>
    <property type="match status" value="1"/>
</dbReference>